<evidence type="ECO:0008006" key="3">
    <source>
        <dbReference type="Google" id="ProtNLM"/>
    </source>
</evidence>
<evidence type="ECO:0000313" key="1">
    <source>
        <dbReference type="EMBL" id="MBB5700714.1"/>
    </source>
</evidence>
<dbReference type="Proteomes" id="UP000555546">
    <property type="component" value="Unassembled WGS sequence"/>
</dbReference>
<accession>A0A7W9AUV1</accession>
<dbReference type="AlphaFoldDB" id="A0A7W9AUV1"/>
<dbReference type="PIRSF" id="PIRSF033303">
    <property type="entry name" value="UCP033303"/>
    <property type="match status" value="1"/>
</dbReference>
<evidence type="ECO:0000313" key="2">
    <source>
        <dbReference type="Proteomes" id="UP000555546"/>
    </source>
</evidence>
<reference evidence="1 2" key="1">
    <citation type="submission" date="2020-08" db="EMBL/GenBank/DDBJ databases">
        <title>Genomic Encyclopedia of Type Strains, Phase IV (KMG-IV): sequencing the most valuable type-strain genomes for metagenomic binning, comparative biology and taxonomic classification.</title>
        <authorList>
            <person name="Goeker M."/>
        </authorList>
    </citation>
    <scope>NUCLEOTIDE SEQUENCE [LARGE SCALE GENOMIC DNA]</scope>
    <source>
        <strain evidence="1 2">DSM 26944</strain>
    </source>
</reference>
<sequence>MIEWRIDALAFSSCNCAYNCPCQFELRPTHGDCRGFEVGRIKRGHFGDINLDGLHWGLLYEWPGAIFEGNGTMQVIIEERADERQRRALVTVLHGGETHEAMTHWWVFHAMSNTIHEPIFRPIEFEADLDARTARVAIPEVLRSVARPIISPATGEPHRIRIDLPSGIEFAVAEIASASTTASDPILLDLNDTYGQFNAIHHTERGAVHQGM</sequence>
<dbReference type="RefSeq" id="WP_183647723.1">
    <property type="nucleotide sequence ID" value="NZ_JACIJG010000002.1"/>
</dbReference>
<dbReference type="EMBL" id="JACIJG010000002">
    <property type="protein sequence ID" value="MBB5700714.1"/>
    <property type="molecule type" value="Genomic_DNA"/>
</dbReference>
<comment type="caution">
    <text evidence="1">The sequence shown here is derived from an EMBL/GenBank/DDBJ whole genome shotgun (WGS) entry which is preliminary data.</text>
</comment>
<gene>
    <name evidence="1" type="ORF">FHS76_000557</name>
</gene>
<dbReference type="InterPro" id="IPR009758">
    <property type="entry name" value="DUF1326"/>
</dbReference>
<dbReference type="InterPro" id="IPR014581">
    <property type="entry name" value="UCP033303"/>
</dbReference>
<dbReference type="Pfam" id="PF07040">
    <property type="entry name" value="DUF1326"/>
    <property type="match status" value="1"/>
</dbReference>
<organism evidence="1 2">
    <name type="scientific">Brucella daejeonensis</name>
    <dbReference type="NCBI Taxonomy" id="659015"/>
    <lineage>
        <taxon>Bacteria</taxon>
        <taxon>Pseudomonadati</taxon>
        <taxon>Pseudomonadota</taxon>
        <taxon>Alphaproteobacteria</taxon>
        <taxon>Hyphomicrobiales</taxon>
        <taxon>Brucellaceae</taxon>
        <taxon>Brucella/Ochrobactrum group</taxon>
        <taxon>Brucella</taxon>
    </lineage>
</organism>
<proteinExistence type="predicted"/>
<protein>
    <recommendedName>
        <fullName evidence="3">DUF1326 domain-containing protein</fullName>
    </recommendedName>
</protein>
<name>A0A7W9AUV1_9HYPH</name>
<keyword evidence="2" id="KW-1185">Reference proteome</keyword>